<comment type="caution">
    <text evidence="1">The sequence shown here is derived from an EMBL/GenBank/DDBJ whole genome shotgun (WGS) entry which is preliminary data.</text>
</comment>
<gene>
    <name evidence="1" type="ORF">DPMN_142894</name>
</gene>
<name>A0A9D4JMM3_DREPO</name>
<evidence type="ECO:0000313" key="1">
    <source>
        <dbReference type="EMBL" id="KAH3814398.1"/>
    </source>
</evidence>
<organism evidence="1 2">
    <name type="scientific">Dreissena polymorpha</name>
    <name type="common">Zebra mussel</name>
    <name type="synonym">Mytilus polymorpha</name>
    <dbReference type="NCBI Taxonomy" id="45954"/>
    <lineage>
        <taxon>Eukaryota</taxon>
        <taxon>Metazoa</taxon>
        <taxon>Spiralia</taxon>
        <taxon>Lophotrochozoa</taxon>
        <taxon>Mollusca</taxon>
        <taxon>Bivalvia</taxon>
        <taxon>Autobranchia</taxon>
        <taxon>Heteroconchia</taxon>
        <taxon>Euheterodonta</taxon>
        <taxon>Imparidentia</taxon>
        <taxon>Neoheterodontei</taxon>
        <taxon>Myida</taxon>
        <taxon>Dreissenoidea</taxon>
        <taxon>Dreissenidae</taxon>
        <taxon>Dreissena</taxon>
    </lineage>
</organism>
<reference evidence="1" key="1">
    <citation type="journal article" date="2019" name="bioRxiv">
        <title>The Genome of the Zebra Mussel, Dreissena polymorpha: A Resource for Invasive Species Research.</title>
        <authorList>
            <person name="McCartney M.A."/>
            <person name="Auch B."/>
            <person name="Kono T."/>
            <person name="Mallez S."/>
            <person name="Zhang Y."/>
            <person name="Obille A."/>
            <person name="Becker A."/>
            <person name="Abrahante J.E."/>
            <person name="Garbe J."/>
            <person name="Badalamenti J.P."/>
            <person name="Herman A."/>
            <person name="Mangelson H."/>
            <person name="Liachko I."/>
            <person name="Sullivan S."/>
            <person name="Sone E.D."/>
            <person name="Koren S."/>
            <person name="Silverstein K.A.T."/>
            <person name="Beckman K.B."/>
            <person name="Gohl D.M."/>
        </authorList>
    </citation>
    <scope>NUCLEOTIDE SEQUENCE</scope>
    <source>
        <strain evidence="1">Duluth1</strain>
        <tissue evidence="1">Whole animal</tissue>
    </source>
</reference>
<keyword evidence="2" id="KW-1185">Reference proteome</keyword>
<dbReference type="AlphaFoldDB" id="A0A9D4JMM3"/>
<dbReference type="EMBL" id="JAIWYP010000006">
    <property type="protein sequence ID" value="KAH3814398.1"/>
    <property type="molecule type" value="Genomic_DNA"/>
</dbReference>
<accession>A0A9D4JMM3</accession>
<sequence length="89" mass="10143">MAVWTLDFQRTFPYIYETNKDDWAADFCSCLEILSDLPAAAADAVYCQMFNINFSTNKAMPVFFQQAHLNKMQQRTSSGRPTYAEAVDA</sequence>
<dbReference type="Proteomes" id="UP000828390">
    <property type="component" value="Unassembled WGS sequence"/>
</dbReference>
<reference evidence="1" key="2">
    <citation type="submission" date="2020-11" db="EMBL/GenBank/DDBJ databases">
        <authorList>
            <person name="McCartney M.A."/>
            <person name="Auch B."/>
            <person name="Kono T."/>
            <person name="Mallez S."/>
            <person name="Becker A."/>
            <person name="Gohl D.M."/>
            <person name="Silverstein K.A.T."/>
            <person name="Koren S."/>
            <person name="Bechman K.B."/>
            <person name="Herman A."/>
            <person name="Abrahante J.E."/>
            <person name="Garbe J."/>
        </authorList>
    </citation>
    <scope>NUCLEOTIDE SEQUENCE</scope>
    <source>
        <strain evidence="1">Duluth1</strain>
        <tissue evidence="1">Whole animal</tissue>
    </source>
</reference>
<evidence type="ECO:0000313" key="2">
    <source>
        <dbReference type="Proteomes" id="UP000828390"/>
    </source>
</evidence>
<protein>
    <submittedName>
        <fullName evidence="1">Uncharacterized protein</fullName>
    </submittedName>
</protein>
<proteinExistence type="predicted"/>